<sequence length="68" mass="7616">MKGEDIVLERCQLRLTHSQLKASLIVEEEGNGVIRVLAGDQHWPELFNEVQQCGAPQIGPMQKKCSEV</sequence>
<keyword evidence="2" id="KW-1185">Reference proteome</keyword>
<dbReference type="Proteomes" id="UP000324222">
    <property type="component" value="Unassembled WGS sequence"/>
</dbReference>
<reference evidence="1 2" key="1">
    <citation type="submission" date="2019-05" db="EMBL/GenBank/DDBJ databases">
        <title>Another draft genome of Portunus trituberculatus and its Hox gene families provides insights of decapod evolution.</title>
        <authorList>
            <person name="Jeong J.-H."/>
            <person name="Song I."/>
            <person name="Kim S."/>
            <person name="Choi T."/>
            <person name="Kim D."/>
            <person name="Ryu S."/>
            <person name="Kim W."/>
        </authorList>
    </citation>
    <scope>NUCLEOTIDE SEQUENCE [LARGE SCALE GENOMIC DNA]</scope>
    <source>
        <tissue evidence="1">Muscle</tissue>
    </source>
</reference>
<protein>
    <submittedName>
        <fullName evidence="1">Uncharacterized protein</fullName>
    </submittedName>
</protein>
<accession>A0A5B7DBP4</accession>
<dbReference type="EMBL" id="VSRR010000702">
    <property type="protein sequence ID" value="MPC18683.1"/>
    <property type="molecule type" value="Genomic_DNA"/>
</dbReference>
<organism evidence="1 2">
    <name type="scientific">Portunus trituberculatus</name>
    <name type="common">Swimming crab</name>
    <name type="synonym">Neptunus trituberculatus</name>
    <dbReference type="NCBI Taxonomy" id="210409"/>
    <lineage>
        <taxon>Eukaryota</taxon>
        <taxon>Metazoa</taxon>
        <taxon>Ecdysozoa</taxon>
        <taxon>Arthropoda</taxon>
        <taxon>Crustacea</taxon>
        <taxon>Multicrustacea</taxon>
        <taxon>Malacostraca</taxon>
        <taxon>Eumalacostraca</taxon>
        <taxon>Eucarida</taxon>
        <taxon>Decapoda</taxon>
        <taxon>Pleocyemata</taxon>
        <taxon>Brachyura</taxon>
        <taxon>Eubrachyura</taxon>
        <taxon>Portunoidea</taxon>
        <taxon>Portunidae</taxon>
        <taxon>Portuninae</taxon>
        <taxon>Portunus</taxon>
    </lineage>
</organism>
<dbReference type="AlphaFoldDB" id="A0A5B7DBP4"/>
<comment type="caution">
    <text evidence="1">The sequence shown here is derived from an EMBL/GenBank/DDBJ whole genome shotgun (WGS) entry which is preliminary data.</text>
</comment>
<evidence type="ECO:0000313" key="2">
    <source>
        <dbReference type="Proteomes" id="UP000324222"/>
    </source>
</evidence>
<name>A0A5B7DBP4_PORTR</name>
<proteinExistence type="predicted"/>
<evidence type="ECO:0000313" key="1">
    <source>
        <dbReference type="EMBL" id="MPC18683.1"/>
    </source>
</evidence>
<gene>
    <name evidence="1" type="ORF">E2C01_011576</name>
</gene>